<evidence type="ECO:0000259" key="2">
    <source>
        <dbReference type="Pfam" id="PF04043"/>
    </source>
</evidence>
<evidence type="ECO:0000313" key="3">
    <source>
        <dbReference type="EMBL" id="CAD1833277.1"/>
    </source>
</evidence>
<dbReference type="InterPro" id="IPR035513">
    <property type="entry name" value="Invertase/methylesterase_inhib"/>
</dbReference>
<proteinExistence type="predicted"/>
<dbReference type="Pfam" id="PF04043">
    <property type="entry name" value="PMEI"/>
    <property type="match status" value="1"/>
</dbReference>
<evidence type="ECO:0000256" key="1">
    <source>
        <dbReference type="SAM" id="MobiDB-lite"/>
    </source>
</evidence>
<dbReference type="EMBL" id="LR862151">
    <property type="protein sequence ID" value="CAD1833277.1"/>
    <property type="molecule type" value="Genomic_DNA"/>
</dbReference>
<organism evidence="3">
    <name type="scientific">Ananas comosus var. bracteatus</name>
    <name type="common">red pineapple</name>
    <dbReference type="NCBI Taxonomy" id="296719"/>
    <lineage>
        <taxon>Eukaryota</taxon>
        <taxon>Viridiplantae</taxon>
        <taxon>Streptophyta</taxon>
        <taxon>Embryophyta</taxon>
        <taxon>Tracheophyta</taxon>
        <taxon>Spermatophyta</taxon>
        <taxon>Magnoliopsida</taxon>
        <taxon>Liliopsida</taxon>
        <taxon>Poales</taxon>
        <taxon>Bromeliaceae</taxon>
        <taxon>Bromelioideae</taxon>
        <taxon>Ananas</taxon>
    </lineage>
</organism>
<dbReference type="InterPro" id="IPR006501">
    <property type="entry name" value="Pectinesterase_inhib_dom"/>
</dbReference>
<feature type="region of interest" description="Disordered" evidence="1">
    <location>
        <begin position="107"/>
        <end position="148"/>
    </location>
</feature>
<sequence>MQESATTAAAAALRYCDGALHRELCVAAVAAVPDAGNKTLPEVISAVLGRAAAAVRAAAANCSAYLRSDARRGGGLLGPRQRLALSDCLELFDHTIDELAAAAAALPPENSPATSATYRRCSPARSPTSTPASTASPTAAAAAAATRE</sequence>
<dbReference type="Gene3D" id="1.20.140.40">
    <property type="entry name" value="Invertase/pectin methylesterase inhibitor family protein"/>
    <property type="match status" value="1"/>
</dbReference>
<feature type="compositionally biased region" description="Low complexity" evidence="1">
    <location>
        <begin position="123"/>
        <end position="148"/>
    </location>
</feature>
<dbReference type="AlphaFoldDB" id="A0A6V7PR29"/>
<gene>
    <name evidence="3" type="ORF">CB5_LOCUS16488</name>
</gene>
<protein>
    <recommendedName>
        <fullName evidence="2">Pectinesterase inhibitor domain-containing protein</fullName>
    </recommendedName>
</protein>
<reference evidence="3" key="1">
    <citation type="submission" date="2020-07" db="EMBL/GenBank/DDBJ databases">
        <authorList>
            <person name="Lin J."/>
        </authorList>
    </citation>
    <scope>NUCLEOTIDE SEQUENCE</scope>
</reference>
<accession>A0A6V7PR29</accession>
<dbReference type="SUPFAM" id="SSF101148">
    <property type="entry name" value="Plant invertase/pectin methylesterase inhibitor"/>
    <property type="match status" value="1"/>
</dbReference>
<dbReference type="GO" id="GO:0004857">
    <property type="term" value="F:enzyme inhibitor activity"/>
    <property type="evidence" value="ECO:0007669"/>
    <property type="project" value="InterPro"/>
</dbReference>
<name>A0A6V7PR29_ANACO</name>
<feature type="domain" description="Pectinesterase inhibitor" evidence="2">
    <location>
        <begin position="16"/>
        <end position="107"/>
    </location>
</feature>